<dbReference type="InterPro" id="IPR013022">
    <property type="entry name" value="Xyl_isomerase-like_TIM-brl"/>
</dbReference>
<dbReference type="Pfam" id="PF01261">
    <property type="entry name" value="AP_endonuc_2"/>
    <property type="match status" value="1"/>
</dbReference>
<evidence type="ECO:0000259" key="1">
    <source>
        <dbReference type="Pfam" id="PF01261"/>
    </source>
</evidence>
<accession>A0A645FIK3</accession>
<gene>
    <name evidence="2" type="ORF">SDC9_159589</name>
</gene>
<name>A0A645FIK3_9ZZZZ</name>
<dbReference type="Gene3D" id="3.20.20.150">
    <property type="entry name" value="Divalent-metal-dependent TIM barrel enzymes"/>
    <property type="match status" value="1"/>
</dbReference>
<organism evidence="2">
    <name type="scientific">bioreactor metagenome</name>
    <dbReference type="NCBI Taxonomy" id="1076179"/>
    <lineage>
        <taxon>unclassified sequences</taxon>
        <taxon>metagenomes</taxon>
        <taxon>ecological metagenomes</taxon>
    </lineage>
</organism>
<proteinExistence type="predicted"/>
<feature type="domain" description="Xylose isomerase-like TIM barrel" evidence="1">
    <location>
        <begin position="15"/>
        <end position="220"/>
    </location>
</feature>
<comment type="caution">
    <text evidence="2">The sequence shown here is derived from an EMBL/GenBank/DDBJ whole genome shotgun (WGS) entry which is preliminary data.</text>
</comment>
<sequence length="234" mass="27122">MDLPEYQADMLDPTQLLDIAGRFGIYYTIHLEDTASPWDFNKRIAAAYIETVLQTIRIAKQISIPVLNMHFHQGEHFTLPERKAYLFKEYPHEYRQKLIAFRDTCTAAIGSADIKICIENTRSFQLDYVEEGISLLLKSPVFGLTFDIGHNAGNNFQQQPVIERNINRLCHMHLHDYERTRGDHLPLGEGELDLLKYVDIAKKYNCRVVLETKTINGIKQSENYIKRLISGFPY</sequence>
<protein>
    <recommendedName>
        <fullName evidence="1">Xylose isomerase-like TIM barrel domain-containing protein</fullName>
    </recommendedName>
</protein>
<dbReference type="SUPFAM" id="SSF51658">
    <property type="entry name" value="Xylose isomerase-like"/>
    <property type="match status" value="1"/>
</dbReference>
<dbReference type="AlphaFoldDB" id="A0A645FIK3"/>
<evidence type="ECO:0000313" key="2">
    <source>
        <dbReference type="EMBL" id="MPN12274.1"/>
    </source>
</evidence>
<reference evidence="2" key="1">
    <citation type="submission" date="2019-08" db="EMBL/GenBank/DDBJ databases">
        <authorList>
            <person name="Kucharzyk K."/>
            <person name="Murdoch R.W."/>
            <person name="Higgins S."/>
            <person name="Loffler F."/>
        </authorList>
    </citation>
    <scope>NUCLEOTIDE SEQUENCE</scope>
</reference>
<dbReference type="EMBL" id="VSSQ01058591">
    <property type="protein sequence ID" value="MPN12274.1"/>
    <property type="molecule type" value="Genomic_DNA"/>
</dbReference>
<dbReference type="InterPro" id="IPR036237">
    <property type="entry name" value="Xyl_isomerase-like_sf"/>
</dbReference>